<sequence length="395" mass="45285">MRKRIAIIGSGVAALHLTYAILKDELMDVTIITKQTPDELRNNRIHSSQVHYGPTRYRENYYGMPAWDEALAIDSIRVVFGGQDLFVGQLHESGLSVDQRYYAPRYMEDLIDRGVSFRYERVTKETLEELVEEFDLVVDCTGRTSSLVPYQDDKKLTTVHSPKRKCIIGYFLGLQRETRSAFNLHILPEVGELFEFPIITEKGPITTLYIEAIPDGDLDLFKGIKTPEDFTEKMKSTMQTFFPEVYERIDQQQFRLLDEKAFMQIAINPYVKIPYTLVNGKLIVGCGDCVVLNDPFTGQGANTASYCAEQLYFTLREELESGWTEQTGRKYWEKINDYVTAVSEWSNASVDPLPEQVMNFLMQATQDQNMADQFVNWTSNPKAAHKVFYAQGVSK</sequence>
<keyword evidence="2" id="KW-0503">Monooxygenase</keyword>
<dbReference type="RefSeq" id="WP_226538642.1">
    <property type="nucleotide sequence ID" value="NZ_CP129013.1"/>
</dbReference>
<dbReference type="EMBL" id="CP129013">
    <property type="protein sequence ID" value="WLR43823.1"/>
    <property type="molecule type" value="Genomic_DNA"/>
</dbReference>
<proteinExistence type="predicted"/>
<keyword evidence="2" id="KW-0560">Oxidoreductase</keyword>
<gene>
    <name evidence="2" type="ORF">LC087_06775</name>
</gene>
<dbReference type="Gene3D" id="3.50.50.60">
    <property type="entry name" value="FAD/NAD(P)-binding domain"/>
    <property type="match status" value="2"/>
</dbReference>
<protein>
    <submittedName>
        <fullName evidence="2">Styrene monooxygenase</fullName>
    </submittedName>
</protein>
<dbReference type="Gene3D" id="3.30.9.40">
    <property type="match status" value="1"/>
</dbReference>
<feature type="domain" description="Styrene monooxygenase StyA putative substrate binding" evidence="1">
    <location>
        <begin position="142"/>
        <end position="248"/>
    </location>
</feature>
<dbReference type="InterPro" id="IPR036188">
    <property type="entry name" value="FAD/NAD-bd_sf"/>
</dbReference>
<evidence type="ECO:0000259" key="1">
    <source>
        <dbReference type="Pfam" id="PF17885"/>
    </source>
</evidence>
<reference evidence="2 3" key="1">
    <citation type="submission" date="2023-06" db="EMBL/GenBank/DDBJ databases">
        <title>Five Gram-positive bacteria isolated from mangrove sediments in Shenzhen, Guangdong, China.</title>
        <authorList>
            <person name="Yu S."/>
            <person name="Zheng W."/>
            <person name="Huang Y."/>
        </authorList>
    </citation>
    <scope>NUCLEOTIDE SEQUENCE [LARGE SCALE GENOMIC DNA]</scope>
    <source>
        <strain evidence="2 3">SaN35-3</strain>
    </source>
</reference>
<keyword evidence="3" id="KW-1185">Reference proteome</keyword>
<dbReference type="SUPFAM" id="SSF51905">
    <property type="entry name" value="FAD/NAD(P)-binding domain"/>
    <property type="match status" value="1"/>
</dbReference>
<dbReference type="GO" id="GO:0004497">
    <property type="term" value="F:monooxygenase activity"/>
    <property type="evidence" value="ECO:0007669"/>
    <property type="project" value="UniProtKB-KW"/>
</dbReference>
<dbReference type="Proteomes" id="UP001197974">
    <property type="component" value="Chromosome"/>
</dbReference>
<name>A0ABY9JYI1_9BACI</name>
<dbReference type="Pfam" id="PF17885">
    <property type="entry name" value="Smoa_sbd"/>
    <property type="match status" value="1"/>
</dbReference>
<evidence type="ECO:0000313" key="2">
    <source>
        <dbReference type="EMBL" id="WLR43823.1"/>
    </source>
</evidence>
<accession>A0ABY9JYI1</accession>
<organism evidence="2 3">
    <name type="scientific">Bacillus carboniphilus</name>
    <dbReference type="NCBI Taxonomy" id="86663"/>
    <lineage>
        <taxon>Bacteria</taxon>
        <taxon>Bacillati</taxon>
        <taxon>Bacillota</taxon>
        <taxon>Bacilli</taxon>
        <taxon>Bacillales</taxon>
        <taxon>Bacillaceae</taxon>
        <taxon>Bacillus</taxon>
    </lineage>
</organism>
<evidence type="ECO:0000313" key="3">
    <source>
        <dbReference type="Proteomes" id="UP001197974"/>
    </source>
</evidence>
<dbReference type="InterPro" id="IPR041654">
    <property type="entry name" value="StyA_sbd"/>
</dbReference>